<organism evidence="5 6">
    <name type="scientific">[Clostridium] polysaccharolyticum</name>
    <dbReference type="NCBI Taxonomy" id="29364"/>
    <lineage>
        <taxon>Bacteria</taxon>
        <taxon>Bacillati</taxon>
        <taxon>Bacillota</taxon>
        <taxon>Clostridia</taxon>
        <taxon>Lachnospirales</taxon>
        <taxon>Lachnospiraceae</taxon>
    </lineage>
</organism>
<dbReference type="AlphaFoldDB" id="A0A1I0BCS3"/>
<evidence type="ECO:0000313" key="5">
    <source>
        <dbReference type="EMBL" id="SET04302.1"/>
    </source>
</evidence>
<dbReference type="OrthoDB" id="9809205at2"/>
<evidence type="ECO:0000256" key="3">
    <source>
        <dbReference type="ARBA" id="ARBA00022840"/>
    </source>
</evidence>
<keyword evidence="3 5" id="KW-0067">ATP-binding</keyword>
<dbReference type="InterPro" id="IPR027417">
    <property type="entry name" value="P-loop_NTPase"/>
</dbReference>
<keyword evidence="2" id="KW-0547">Nucleotide-binding</keyword>
<feature type="domain" description="ABC transporter" evidence="4">
    <location>
        <begin position="5"/>
        <end position="212"/>
    </location>
</feature>
<proteinExistence type="predicted"/>
<keyword evidence="6" id="KW-1185">Reference proteome</keyword>
<dbReference type="Gene3D" id="3.40.50.300">
    <property type="entry name" value="P-loop containing nucleotide triphosphate hydrolases"/>
    <property type="match status" value="1"/>
</dbReference>
<gene>
    <name evidence="5" type="ORF">SAMN04487772_10757</name>
</gene>
<dbReference type="PROSITE" id="PS00211">
    <property type="entry name" value="ABC_TRANSPORTER_1"/>
    <property type="match status" value="1"/>
</dbReference>
<accession>A0A1I0BCS3</accession>
<dbReference type="PANTHER" id="PTHR42939">
    <property type="entry name" value="ABC TRANSPORTER ATP-BINDING PROTEIN ALBC-RELATED"/>
    <property type="match status" value="1"/>
</dbReference>
<dbReference type="GO" id="GO:0005524">
    <property type="term" value="F:ATP binding"/>
    <property type="evidence" value="ECO:0007669"/>
    <property type="project" value="UniProtKB-KW"/>
</dbReference>
<dbReference type="InterPro" id="IPR003439">
    <property type="entry name" value="ABC_transporter-like_ATP-bd"/>
</dbReference>
<keyword evidence="1" id="KW-0813">Transport</keyword>
<reference evidence="5 6" key="1">
    <citation type="submission" date="2016-10" db="EMBL/GenBank/DDBJ databases">
        <authorList>
            <person name="de Groot N.N."/>
        </authorList>
    </citation>
    <scope>NUCLEOTIDE SEQUENCE [LARGE SCALE GENOMIC DNA]</scope>
    <source>
        <strain evidence="5 6">DSM 1801</strain>
    </source>
</reference>
<dbReference type="RefSeq" id="WP_092477407.1">
    <property type="nucleotide sequence ID" value="NZ_FOHN01000007.1"/>
</dbReference>
<dbReference type="EMBL" id="FOHN01000007">
    <property type="protein sequence ID" value="SET04302.1"/>
    <property type="molecule type" value="Genomic_DNA"/>
</dbReference>
<evidence type="ECO:0000256" key="2">
    <source>
        <dbReference type="ARBA" id="ARBA00022741"/>
    </source>
</evidence>
<name>A0A1I0BCS3_9FIRM</name>
<dbReference type="InterPro" id="IPR003593">
    <property type="entry name" value="AAA+_ATPase"/>
</dbReference>
<dbReference type="Proteomes" id="UP000199800">
    <property type="component" value="Unassembled WGS sequence"/>
</dbReference>
<evidence type="ECO:0000313" key="6">
    <source>
        <dbReference type="Proteomes" id="UP000199800"/>
    </source>
</evidence>
<dbReference type="InterPro" id="IPR051782">
    <property type="entry name" value="ABC_Transporter_VariousFunc"/>
</dbReference>
<evidence type="ECO:0000256" key="1">
    <source>
        <dbReference type="ARBA" id="ARBA00022448"/>
    </source>
</evidence>
<dbReference type="PROSITE" id="PS50893">
    <property type="entry name" value="ABC_TRANSPORTER_2"/>
    <property type="match status" value="1"/>
</dbReference>
<dbReference type="PANTHER" id="PTHR42939:SF1">
    <property type="entry name" value="ABC TRANSPORTER ATP-BINDING PROTEIN ALBC-RELATED"/>
    <property type="match status" value="1"/>
</dbReference>
<dbReference type="SUPFAM" id="SSF52540">
    <property type="entry name" value="P-loop containing nucleoside triphosphate hydrolases"/>
    <property type="match status" value="1"/>
</dbReference>
<dbReference type="STRING" id="29364.SAMN04487772_10757"/>
<sequence>MENIIEIRDVSLQIKKEQILKHVSMDLEEGKIHGLVGRNGSGKTMLMKCICGFIKITEGEIKVENKIVGKDIDFPQNIGFIIETPGFIPYYSGYKNLRLLAGLRNKIGKQEVKDAMTAVGLDYKLKRSVKKYSLGMRQRLGIAQAIMEKPSILILDEPFNGLDKEGVEEMRKYLIKLKEDNTTVLICSHSTEDIHVLCDTVAEMEKGVLKKIR</sequence>
<dbReference type="SMART" id="SM00382">
    <property type="entry name" value="AAA"/>
    <property type="match status" value="1"/>
</dbReference>
<protein>
    <submittedName>
        <fullName evidence="5">ABC-2 type transport system ATP-binding protein</fullName>
    </submittedName>
</protein>
<dbReference type="GO" id="GO:0016887">
    <property type="term" value="F:ATP hydrolysis activity"/>
    <property type="evidence" value="ECO:0007669"/>
    <property type="project" value="InterPro"/>
</dbReference>
<evidence type="ECO:0000259" key="4">
    <source>
        <dbReference type="PROSITE" id="PS50893"/>
    </source>
</evidence>
<dbReference type="InterPro" id="IPR017871">
    <property type="entry name" value="ABC_transporter-like_CS"/>
</dbReference>
<dbReference type="Pfam" id="PF00005">
    <property type="entry name" value="ABC_tran"/>
    <property type="match status" value="1"/>
</dbReference>